<protein>
    <submittedName>
        <fullName evidence="1">Uncharacterized protein</fullName>
    </submittedName>
</protein>
<gene>
    <name evidence="1" type="ORF">Micbo1qcDRAFT_220748</name>
</gene>
<accession>A0A136JAG0</accession>
<evidence type="ECO:0000313" key="1">
    <source>
        <dbReference type="EMBL" id="KXJ94157.1"/>
    </source>
</evidence>
<name>A0A136JAG0_9PEZI</name>
<organism evidence="1 2">
    <name type="scientific">Microdochium bolleyi</name>
    <dbReference type="NCBI Taxonomy" id="196109"/>
    <lineage>
        <taxon>Eukaryota</taxon>
        <taxon>Fungi</taxon>
        <taxon>Dikarya</taxon>
        <taxon>Ascomycota</taxon>
        <taxon>Pezizomycotina</taxon>
        <taxon>Sordariomycetes</taxon>
        <taxon>Xylariomycetidae</taxon>
        <taxon>Xylariales</taxon>
        <taxon>Microdochiaceae</taxon>
        <taxon>Microdochium</taxon>
    </lineage>
</organism>
<dbReference type="EMBL" id="KQ964247">
    <property type="protein sequence ID" value="KXJ94157.1"/>
    <property type="molecule type" value="Genomic_DNA"/>
</dbReference>
<keyword evidence="2" id="KW-1185">Reference proteome</keyword>
<reference evidence="2" key="1">
    <citation type="submission" date="2016-02" db="EMBL/GenBank/DDBJ databases">
        <title>Draft genome sequence of Microdochium bolleyi, a fungal endophyte of beachgrass.</title>
        <authorList>
            <consortium name="DOE Joint Genome Institute"/>
            <person name="David A.S."/>
            <person name="May G."/>
            <person name="Haridas S."/>
            <person name="Lim J."/>
            <person name="Wang M."/>
            <person name="Labutti K."/>
            <person name="Lipzen A."/>
            <person name="Barry K."/>
            <person name="Grigoriev I.V."/>
        </authorList>
    </citation>
    <scope>NUCLEOTIDE SEQUENCE [LARGE SCALE GENOMIC DNA]</scope>
    <source>
        <strain evidence="2">J235TASD1</strain>
    </source>
</reference>
<dbReference type="InParanoid" id="A0A136JAG0"/>
<evidence type="ECO:0000313" key="2">
    <source>
        <dbReference type="Proteomes" id="UP000070501"/>
    </source>
</evidence>
<sequence>MLAAYWIRTPFWSSTAPIDTRAMLAMKSMDALCRTSETRVHRGGGGLRRIPLCSLYTVLKTSEVWRRWSIDLKSCLFKIAISRAVAAITLETTFRKGRGSSEVSIANRNCHAPSPRAWDDNHSIAPQLSQEAVSYCSRLEKSRVCSIGTVSVPRRSGSMVWPSKGMLDLAGSPFGPGQLKITNPDALATDLLVPDVQGLDIPPGVLRIGRRRQLMDGYRLDRILRILLCLSLKPLVRMTTVPGHPSGTTKTVVVEIHWRVSVVPCGEDSDQCSLAGSSYRMLCGACRVLL</sequence>
<proteinExistence type="predicted"/>
<dbReference type="AlphaFoldDB" id="A0A136JAG0"/>
<dbReference type="Proteomes" id="UP000070501">
    <property type="component" value="Unassembled WGS sequence"/>
</dbReference>